<organism evidence="3 4">
    <name type="scientific">Rhodoplanes roseus</name>
    <dbReference type="NCBI Taxonomy" id="29409"/>
    <lineage>
        <taxon>Bacteria</taxon>
        <taxon>Pseudomonadati</taxon>
        <taxon>Pseudomonadota</taxon>
        <taxon>Alphaproteobacteria</taxon>
        <taxon>Hyphomicrobiales</taxon>
        <taxon>Nitrobacteraceae</taxon>
        <taxon>Rhodoplanes</taxon>
    </lineage>
</organism>
<feature type="transmembrane region" description="Helical" evidence="2">
    <location>
        <begin position="25"/>
        <end position="46"/>
    </location>
</feature>
<keyword evidence="2" id="KW-0472">Membrane</keyword>
<keyword evidence="2" id="KW-0812">Transmembrane</keyword>
<proteinExistence type="predicted"/>
<keyword evidence="2" id="KW-1133">Transmembrane helix</keyword>
<feature type="region of interest" description="Disordered" evidence="1">
    <location>
        <begin position="157"/>
        <end position="184"/>
    </location>
</feature>
<feature type="transmembrane region" description="Helical" evidence="2">
    <location>
        <begin position="88"/>
        <end position="108"/>
    </location>
</feature>
<comment type="caution">
    <text evidence="3">The sequence shown here is derived from an EMBL/GenBank/DDBJ whole genome shotgun (WGS) entry which is preliminary data.</text>
</comment>
<evidence type="ECO:0000313" key="3">
    <source>
        <dbReference type="EMBL" id="RAI35206.1"/>
    </source>
</evidence>
<protein>
    <submittedName>
        <fullName evidence="3">Uncharacterized protein</fullName>
    </submittedName>
</protein>
<sequence>MRSAEAAIAVPVPALPPGRRRAPGLAVLLIALAGFVLTLLVFWPGVMTFDARFVLAAARAGTYGDWQSPVMAWLWRLIDPLAPGPRSMLLLTTALYWSGFALIGLVLARRTPWLGPVTTALGFVPSGFMFLGILWRDILFGCVWLLAAALALAASKKEPPTPAPSPPLASRAGGGESKRFGPPP</sequence>
<feature type="non-terminal residue" evidence="3">
    <location>
        <position position="184"/>
    </location>
</feature>
<name>A0A327KB84_9BRAD</name>
<dbReference type="RefSeq" id="WP_210208703.1">
    <property type="nucleotide sequence ID" value="NZ_NPEX01000564.1"/>
</dbReference>
<reference evidence="3 4" key="1">
    <citation type="submission" date="2017-07" db="EMBL/GenBank/DDBJ databases">
        <title>Draft Genome Sequences of Select Purple Nonsulfur Bacteria.</title>
        <authorList>
            <person name="Lasarre B."/>
            <person name="Mckinlay J.B."/>
        </authorList>
    </citation>
    <scope>NUCLEOTIDE SEQUENCE [LARGE SCALE GENOMIC DNA]</scope>
    <source>
        <strain evidence="3 4">DSM 5909</strain>
    </source>
</reference>
<dbReference type="Proteomes" id="UP000249130">
    <property type="component" value="Unassembled WGS sequence"/>
</dbReference>
<gene>
    <name evidence="3" type="ORF">CH341_31020</name>
</gene>
<accession>A0A327KB84</accession>
<evidence type="ECO:0000256" key="1">
    <source>
        <dbReference type="SAM" id="MobiDB-lite"/>
    </source>
</evidence>
<keyword evidence="4" id="KW-1185">Reference proteome</keyword>
<evidence type="ECO:0000313" key="4">
    <source>
        <dbReference type="Proteomes" id="UP000249130"/>
    </source>
</evidence>
<dbReference type="EMBL" id="NPEX01000564">
    <property type="protein sequence ID" value="RAI35206.1"/>
    <property type="molecule type" value="Genomic_DNA"/>
</dbReference>
<evidence type="ECO:0000256" key="2">
    <source>
        <dbReference type="SAM" id="Phobius"/>
    </source>
</evidence>
<dbReference type="AlphaFoldDB" id="A0A327KB84"/>
<feature type="transmembrane region" description="Helical" evidence="2">
    <location>
        <begin position="113"/>
        <end position="132"/>
    </location>
</feature>